<name>A0A2T9YND4_9FUNG</name>
<comment type="caution">
    <text evidence="3">The sequence shown here is derived from an EMBL/GenBank/DDBJ whole genome shotgun (WGS) entry which is preliminary data.</text>
</comment>
<evidence type="ECO:0000256" key="1">
    <source>
        <dbReference type="SAM" id="MobiDB-lite"/>
    </source>
</evidence>
<feature type="compositionally biased region" description="Polar residues" evidence="1">
    <location>
        <begin position="107"/>
        <end position="124"/>
    </location>
</feature>
<reference evidence="3 4" key="1">
    <citation type="journal article" date="2018" name="MBio">
        <title>Comparative Genomics Reveals the Core Gene Toolbox for the Fungus-Insect Symbiosis.</title>
        <authorList>
            <person name="Wang Y."/>
            <person name="Stata M."/>
            <person name="Wang W."/>
            <person name="Stajich J.E."/>
            <person name="White M.M."/>
            <person name="Moncalvo J.M."/>
        </authorList>
    </citation>
    <scope>NUCLEOTIDE SEQUENCE [LARGE SCALE GENOMIC DNA]</scope>
    <source>
        <strain evidence="3 4">SWE-8-4</strain>
    </source>
</reference>
<feature type="region of interest" description="Disordered" evidence="1">
    <location>
        <begin position="668"/>
        <end position="699"/>
    </location>
</feature>
<dbReference type="AlphaFoldDB" id="A0A2T9YND4"/>
<feature type="region of interest" description="Disordered" evidence="1">
    <location>
        <begin position="498"/>
        <end position="520"/>
    </location>
</feature>
<dbReference type="InterPro" id="IPR024774">
    <property type="entry name" value="PH_dom-Mcp5-type"/>
</dbReference>
<evidence type="ECO:0000259" key="2">
    <source>
        <dbReference type="Pfam" id="PF12814"/>
    </source>
</evidence>
<feature type="compositionally biased region" description="Low complexity" evidence="1">
    <location>
        <begin position="69"/>
        <end position="81"/>
    </location>
</feature>
<evidence type="ECO:0000313" key="4">
    <source>
        <dbReference type="Proteomes" id="UP000245383"/>
    </source>
</evidence>
<proteinExistence type="predicted"/>
<evidence type="ECO:0000313" key="3">
    <source>
        <dbReference type="EMBL" id="PVU93829.1"/>
    </source>
</evidence>
<dbReference type="OrthoDB" id="2149224at2759"/>
<organism evidence="3 4">
    <name type="scientific">Smittium simulii</name>
    <dbReference type="NCBI Taxonomy" id="133385"/>
    <lineage>
        <taxon>Eukaryota</taxon>
        <taxon>Fungi</taxon>
        <taxon>Fungi incertae sedis</taxon>
        <taxon>Zoopagomycota</taxon>
        <taxon>Kickxellomycotina</taxon>
        <taxon>Harpellomycetes</taxon>
        <taxon>Harpellales</taxon>
        <taxon>Legeriomycetaceae</taxon>
        <taxon>Smittium</taxon>
    </lineage>
</organism>
<dbReference type="EMBL" id="MBFR01000112">
    <property type="protein sequence ID" value="PVU93829.1"/>
    <property type="molecule type" value="Genomic_DNA"/>
</dbReference>
<accession>A0A2T9YND4</accession>
<dbReference type="GO" id="GO:0005938">
    <property type="term" value="C:cell cortex"/>
    <property type="evidence" value="ECO:0007669"/>
    <property type="project" value="InterPro"/>
</dbReference>
<dbReference type="GO" id="GO:0005543">
    <property type="term" value="F:phospholipid binding"/>
    <property type="evidence" value="ECO:0007669"/>
    <property type="project" value="InterPro"/>
</dbReference>
<dbReference type="Pfam" id="PF12814">
    <property type="entry name" value="Mcp5_PH"/>
    <property type="match status" value="1"/>
</dbReference>
<dbReference type="STRING" id="133385.A0A2T9YND4"/>
<feature type="compositionally biased region" description="Polar residues" evidence="1">
    <location>
        <begin position="137"/>
        <end position="156"/>
    </location>
</feature>
<sequence length="1121" mass="125187">METKNISAIHKTKELASHVSTVNEKNIPVQPKITRTKDIFASDKATKSCNDLKPYSPRANNHGSLAGYTTSNKSNSLTSLKTMKKSGSAINSKRKTSGLIQAKPDNSKQYSETKSLATKPQQRVNLYAKHKEVGNVKESTLVPTNKNNAGTTLSSNKKPEPAAKPLQSSELCSPESRAKPLQSSELCSPESRAKPLQTLESCSPESKVIEHQNDSVVATSSLENQSYESFIPFSTDSESNISINHASRYLSKQMHVNHKILGEQTPTNLVYYPTETSNSSNKLVEQFESFILDCDSIIGSGSTIKNSNPTPESLTETPEFNYSQNLNQGLYSKTSLLKASQNKNPNSNSKSHYIGYADRKIIDNCGKGLGVLVPTEAQVDGNAAFGVSSVNKNQSIDQLETALEYGKILVKIIQDSELQKGQKELPVVQDRDCNRAPKPGSEFSEQYFDTVTKPKDPNTGIDPSAENNLSTGSIKDSSILIKKTKKLPEICKESQLLSKTSNDIEPSTLNPSENKSSPDNISLQHQQNEYLMGAVKELIERLGANGLDTNTKYDSMIFADTRASTNTQTPNITSVVYNKPNSNSVNSIKNYQEFDKNITNLSMKYTNMIKESQESNTEISKLTSALKAQKLENAKLKKKLRYKTGIELSKFKRHFDRLYAKIEHKIPNSNDDATKSAKKQNKISNLDSQHYLKKYAPKNPSPLMNKIKKFKSQKYVIKAFESAENKETSDYIDTDSYEEQESVECALSRSVSANKYVLSNVSPNNKTFKRNNTVSNCQDFTTKEKSIDNTGNSAKCADSTLDLNQVIHNNQSKKKYASSIIEALDQDNYNYKSISIDLKAASYSREVMAAKNSINKKLSLKLSQNRQISPTRSTVATIQHQNSMPSIKVTEKKSSMVLVNKYARPYSKMLIKTPIKKTSYSVPLNTLKTVPSTTNFNEGEQTSTGLVKNSPNPELVKYIAKAMIGEYIDLVGFSPDSLQEMKKELFYFWLHPYAKTLYWSKEPPRTPHLNNGKLDARTMRYSKDLKSFINLKSGDSIKASGILFDSKHSNNETHPNSIYIDRVSLVSCFDSHERGNNTPKQFIKIKANNQDIMIRPHTPNSCEMWYCVLGYIQSRAMTPTK</sequence>
<feature type="domain" description="Pleckstrin homology" evidence="2">
    <location>
        <begin position="955"/>
        <end position="1013"/>
    </location>
</feature>
<dbReference type="GO" id="GO:0032065">
    <property type="term" value="P:maintenance of protein location in cell cortex"/>
    <property type="evidence" value="ECO:0007669"/>
    <property type="project" value="InterPro"/>
</dbReference>
<feature type="region of interest" description="Disordered" evidence="1">
    <location>
        <begin position="451"/>
        <end position="470"/>
    </location>
</feature>
<protein>
    <recommendedName>
        <fullName evidence="2">Pleckstrin homology domain-containing protein</fullName>
    </recommendedName>
</protein>
<keyword evidence="4" id="KW-1185">Reference proteome</keyword>
<dbReference type="Proteomes" id="UP000245383">
    <property type="component" value="Unassembled WGS sequence"/>
</dbReference>
<feature type="region of interest" description="Disordered" evidence="1">
    <location>
        <begin position="47"/>
        <end position="210"/>
    </location>
</feature>
<gene>
    <name evidence="3" type="ORF">BB561_003009</name>
</gene>